<comment type="function">
    <text evidence="6">Part of the ABC transporter complex HmuTUV involved in hemin import. Responsible for energy coupling to the transport system.</text>
</comment>
<keyword evidence="5" id="KW-1278">Translocase</keyword>
<dbReference type="GO" id="GO:0005524">
    <property type="term" value="F:ATP binding"/>
    <property type="evidence" value="ECO:0007669"/>
    <property type="project" value="UniProtKB-KW"/>
</dbReference>
<dbReference type="AlphaFoldDB" id="A0A917CAE2"/>
<dbReference type="Proteomes" id="UP000606044">
    <property type="component" value="Unassembled WGS sequence"/>
</dbReference>
<dbReference type="InterPro" id="IPR027417">
    <property type="entry name" value="P-loop_NTPase"/>
</dbReference>
<sequence>MYTAEAVRLTRHGRTLVRDVTLALKPGTITVLVGPNGAGKSSLLKLMAGETTPSAGRVVLEGSDIRTLAPVALARRRAVLPQSADVAFSFRVDEVVRIGLIGSQPSATARIERLLERVDLGGFSERGYDTLSGGERQRVQLARALAQVEVMDPDKPRYLLLDEPTASLDLAHQLLVLREARAHAAAGGAVLAVLHDLNLAAMVADVIAVLVDGALLTCGPPAEVLTDATLKAAFRIEARINAVPDGPFLLPQTVVQGAA</sequence>
<evidence type="ECO:0000256" key="6">
    <source>
        <dbReference type="ARBA" id="ARBA00037066"/>
    </source>
</evidence>
<feature type="domain" description="ABC transporter" evidence="7">
    <location>
        <begin position="1"/>
        <end position="237"/>
    </location>
</feature>
<evidence type="ECO:0000256" key="5">
    <source>
        <dbReference type="ARBA" id="ARBA00022967"/>
    </source>
</evidence>
<gene>
    <name evidence="8" type="primary">hmuV</name>
    <name evidence="8" type="ORF">GCM10007301_42130</name>
</gene>
<dbReference type="EMBL" id="BMCT01000007">
    <property type="protein sequence ID" value="GGF77754.1"/>
    <property type="molecule type" value="Genomic_DNA"/>
</dbReference>
<name>A0A917CAE2_9HYPH</name>
<dbReference type="NCBIfam" id="NF010068">
    <property type="entry name" value="PRK13548.1"/>
    <property type="match status" value="1"/>
</dbReference>
<evidence type="ECO:0000256" key="1">
    <source>
        <dbReference type="ARBA" id="ARBA00005417"/>
    </source>
</evidence>
<dbReference type="RefSeq" id="WP_188582291.1">
    <property type="nucleotide sequence ID" value="NZ_BMCT01000007.1"/>
</dbReference>
<protein>
    <submittedName>
        <fullName evidence="8">Hemin import ATP-binding protein HmuV</fullName>
    </submittedName>
</protein>
<dbReference type="SUPFAM" id="SSF52540">
    <property type="entry name" value="P-loop containing nucleoside triphosphate hydrolases"/>
    <property type="match status" value="1"/>
</dbReference>
<keyword evidence="3" id="KW-0547">Nucleotide-binding</keyword>
<comment type="caution">
    <text evidence="8">The sequence shown here is derived from an EMBL/GenBank/DDBJ whole genome shotgun (WGS) entry which is preliminary data.</text>
</comment>
<keyword evidence="4 8" id="KW-0067">ATP-binding</keyword>
<dbReference type="SMART" id="SM00382">
    <property type="entry name" value="AAA"/>
    <property type="match status" value="1"/>
</dbReference>
<dbReference type="GO" id="GO:0016887">
    <property type="term" value="F:ATP hydrolysis activity"/>
    <property type="evidence" value="ECO:0007669"/>
    <property type="project" value="InterPro"/>
</dbReference>
<keyword evidence="2" id="KW-0813">Transport</keyword>
<proteinExistence type="inferred from homology"/>
<reference evidence="8" key="2">
    <citation type="submission" date="2020-09" db="EMBL/GenBank/DDBJ databases">
        <authorList>
            <person name="Sun Q."/>
            <person name="Sedlacek I."/>
        </authorList>
    </citation>
    <scope>NUCLEOTIDE SEQUENCE</scope>
    <source>
        <strain evidence="8">CCM 7897</strain>
    </source>
</reference>
<reference evidence="8" key="1">
    <citation type="journal article" date="2014" name="Int. J. Syst. Evol. Microbiol.">
        <title>Complete genome sequence of Corynebacterium casei LMG S-19264T (=DSM 44701T), isolated from a smear-ripened cheese.</title>
        <authorList>
            <consortium name="US DOE Joint Genome Institute (JGI-PGF)"/>
            <person name="Walter F."/>
            <person name="Albersmeier A."/>
            <person name="Kalinowski J."/>
            <person name="Ruckert C."/>
        </authorList>
    </citation>
    <scope>NUCLEOTIDE SEQUENCE</scope>
    <source>
        <strain evidence="8">CCM 7897</strain>
    </source>
</reference>
<keyword evidence="9" id="KW-1185">Reference proteome</keyword>
<dbReference type="InterPro" id="IPR017871">
    <property type="entry name" value="ABC_transporter-like_CS"/>
</dbReference>
<dbReference type="PANTHER" id="PTHR42794">
    <property type="entry name" value="HEMIN IMPORT ATP-BINDING PROTEIN HMUV"/>
    <property type="match status" value="1"/>
</dbReference>
<dbReference type="PROSITE" id="PS00211">
    <property type="entry name" value="ABC_TRANSPORTER_1"/>
    <property type="match status" value="1"/>
</dbReference>
<evidence type="ECO:0000256" key="2">
    <source>
        <dbReference type="ARBA" id="ARBA00022448"/>
    </source>
</evidence>
<dbReference type="Pfam" id="PF00005">
    <property type="entry name" value="ABC_tran"/>
    <property type="match status" value="1"/>
</dbReference>
<dbReference type="PROSITE" id="PS50893">
    <property type="entry name" value="ABC_TRANSPORTER_2"/>
    <property type="match status" value="1"/>
</dbReference>
<evidence type="ECO:0000256" key="3">
    <source>
        <dbReference type="ARBA" id="ARBA00022741"/>
    </source>
</evidence>
<dbReference type="CDD" id="cd03214">
    <property type="entry name" value="ABC_Iron-Siderophores_B12_Hemin"/>
    <property type="match status" value="1"/>
</dbReference>
<evidence type="ECO:0000313" key="8">
    <source>
        <dbReference type="EMBL" id="GGF77754.1"/>
    </source>
</evidence>
<dbReference type="Gene3D" id="3.40.50.300">
    <property type="entry name" value="P-loop containing nucleotide triphosphate hydrolases"/>
    <property type="match status" value="1"/>
</dbReference>
<evidence type="ECO:0000313" key="9">
    <source>
        <dbReference type="Proteomes" id="UP000606044"/>
    </source>
</evidence>
<dbReference type="InterPro" id="IPR003439">
    <property type="entry name" value="ABC_transporter-like_ATP-bd"/>
</dbReference>
<accession>A0A917CAE2</accession>
<organism evidence="8 9">
    <name type="scientific">Azorhizobium oxalatiphilum</name>
    <dbReference type="NCBI Taxonomy" id="980631"/>
    <lineage>
        <taxon>Bacteria</taxon>
        <taxon>Pseudomonadati</taxon>
        <taxon>Pseudomonadota</taxon>
        <taxon>Alphaproteobacteria</taxon>
        <taxon>Hyphomicrobiales</taxon>
        <taxon>Xanthobacteraceae</taxon>
        <taxon>Azorhizobium</taxon>
    </lineage>
</organism>
<evidence type="ECO:0000259" key="7">
    <source>
        <dbReference type="PROSITE" id="PS50893"/>
    </source>
</evidence>
<dbReference type="InterPro" id="IPR003593">
    <property type="entry name" value="AAA+_ATPase"/>
</dbReference>
<comment type="similarity">
    <text evidence="1">Belongs to the ABC transporter superfamily.</text>
</comment>
<evidence type="ECO:0000256" key="4">
    <source>
        <dbReference type="ARBA" id="ARBA00022840"/>
    </source>
</evidence>
<dbReference type="PANTHER" id="PTHR42794:SF1">
    <property type="entry name" value="HEMIN IMPORT ATP-BINDING PROTEIN HMUV"/>
    <property type="match status" value="1"/>
</dbReference>